<dbReference type="GO" id="GO:0016810">
    <property type="term" value="F:hydrolase activity, acting on carbon-nitrogen (but not peptide) bonds"/>
    <property type="evidence" value="ECO:0007669"/>
    <property type="project" value="InterPro"/>
</dbReference>
<dbReference type="SUPFAM" id="SSF51338">
    <property type="entry name" value="Composite domain of metallo-dependent hydrolases"/>
    <property type="match status" value="1"/>
</dbReference>
<dbReference type="Pfam" id="PF01979">
    <property type="entry name" value="Amidohydro_1"/>
    <property type="match status" value="1"/>
</dbReference>
<dbReference type="PANTHER" id="PTHR43794">
    <property type="entry name" value="AMINOHYDROLASE SSNA-RELATED"/>
    <property type="match status" value="1"/>
</dbReference>
<reference evidence="2" key="2">
    <citation type="journal article" date="2021" name="PeerJ">
        <title>Extensive microbial diversity within the chicken gut microbiome revealed by metagenomics and culture.</title>
        <authorList>
            <person name="Gilroy R."/>
            <person name="Ravi A."/>
            <person name="Getino M."/>
            <person name="Pursley I."/>
            <person name="Horton D.L."/>
            <person name="Alikhan N.F."/>
            <person name="Baker D."/>
            <person name="Gharbi K."/>
            <person name="Hall N."/>
            <person name="Watson M."/>
            <person name="Adriaenssens E.M."/>
            <person name="Foster-Nyarko E."/>
            <person name="Jarju S."/>
            <person name="Secka A."/>
            <person name="Antonio M."/>
            <person name="Oren A."/>
            <person name="Chaudhuri R.R."/>
            <person name="La Ragione R."/>
            <person name="Hildebrand F."/>
            <person name="Pallen M.J."/>
        </authorList>
    </citation>
    <scope>NUCLEOTIDE SEQUENCE</scope>
    <source>
        <strain evidence="2">CHK123-3438</strain>
    </source>
</reference>
<dbReference type="InterPro" id="IPR006680">
    <property type="entry name" value="Amidohydro-rel"/>
</dbReference>
<dbReference type="Gene3D" id="2.30.40.10">
    <property type="entry name" value="Urease, subunit C, domain 1"/>
    <property type="match status" value="1"/>
</dbReference>
<name>A0A9D1KEF5_9FIRM</name>
<organism evidence="2 3">
    <name type="scientific">Candidatus Caccovicinus merdipullorum</name>
    <dbReference type="NCBI Taxonomy" id="2840724"/>
    <lineage>
        <taxon>Bacteria</taxon>
        <taxon>Bacillati</taxon>
        <taxon>Bacillota</taxon>
        <taxon>Clostridia</taxon>
        <taxon>Eubacteriales</taxon>
        <taxon>Candidatus Caccovicinus</taxon>
    </lineage>
</organism>
<evidence type="ECO:0000313" key="3">
    <source>
        <dbReference type="Proteomes" id="UP000886860"/>
    </source>
</evidence>
<dbReference type="EMBL" id="DVKS01000081">
    <property type="protein sequence ID" value="HIT41443.1"/>
    <property type="molecule type" value="Genomic_DNA"/>
</dbReference>
<accession>A0A9D1KEF5</accession>
<dbReference type="InterPro" id="IPR011059">
    <property type="entry name" value="Metal-dep_hydrolase_composite"/>
</dbReference>
<dbReference type="Gene3D" id="3.20.20.140">
    <property type="entry name" value="Metal-dependent hydrolases"/>
    <property type="match status" value="1"/>
</dbReference>
<dbReference type="PANTHER" id="PTHR43794:SF5">
    <property type="entry name" value="CHLOROHYDROLASE FAMILY PROTEIN"/>
    <property type="match status" value="1"/>
</dbReference>
<proteinExistence type="predicted"/>
<comment type="caution">
    <text evidence="2">The sequence shown here is derived from an EMBL/GenBank/DDBJ whole genome shotgun (WGS) entry which is preliminary data.</text>
</comment>
<feature type="domain" description="Amidohydrolase-related" evidence="1">
    <location>
        <begin position="70"/>
        <end position="387"/>
    </location>
</feature>
<gene>
    <name evidence="2" type="ORF">IAB60_04945</name>
</gene>
<dbReference type="Proteomes" id="UP000886860">
    <property type="component" value="Unassembled WGS sequence"/>
</dbReference>
<dbReference type="SUPFAM" id="SSF51556">
    <property type="entry name" value="Metallo-dependent hydrolases"/>
    <property type="match status" value="1"/>
</dbReference>
<reference evidence="2" key="1">
    <citation type="submission" date="2020-10" db="EMBL/GenBank/DDBJ databases">
        <authorList>
            <person name="Gilroy R."/>
        </authorList>
    </citation>
    <scope>NUCLEOTIDE SEQUENCE</scope>
    <source>
        <strain evidence="2">CHK123-3438</strain>
    </source>
</reference>
<sequence length="468" mass="50814">MTDLYISDVSLLLPDGSVALHQDVAVEQGVFKSIRPHGKPNAELPAGSQPDEMPGGCQPKTFIKGSGKLLMPPLADCHMHTGQQLLKGRILDELPMIWTRIMLPFESTLTPEMMTLSAQLAALEMILSGTGAFIDAGSYHMEAAAAVYLESGLRGILSASTMDQPGLPDSIAQNAEEAIAQTDRLYDAFHGRGLLKVAYSLRSLLSCSPRLIKMAGERAEERDTMLQAHMNEYPNEVNYYLQHFKCRPIEYLDSQGILSPRFLSAHSLLLSAREEELLAKRGSNVCHCPFSNCGKGAPDTPGLLSRGVTVGLGTDGAAHGGLSLWNEMKIFRSVMNVKWGVSTADPAIMPAARILSMASQNGYKIMGIPEGGMIKPGAPADFITVRMDQPHLYPTGNPVNTLLECVTAADTADMAVGGKLLMKDRQVLALDQEKILFEARKYMERQVSLQTGLSSILCPSSSERRALR</sequence>
<dbReference type="InterPro" id="IPR032466">
    <property type="entry name" value="Metal_Hydrolase"/>
</dbReference>
<protein>
    <submittedName>
        <fullName evidence="2">Amidohydrolase family protein</fullName>
    </submittedName>
</protein>
<evidence type="ECO:0000313" key="2">
    <source>
        <dbReference type="EMBL" id="HIT41443.1"/>
    </source>
</evidence>
<dbReference type="InterPro" id="IPR050287">
    <property type="entry name" value="MTA/SAH_deaminase"/>
</dbReference>
<evidence type="ECO:0000259" key="1">
    <source>
        <dbReference type="Pfam" id="PF01979"/>
    </source>
</evidence>
<dbReference type="AlphaFoldDB" id="A0A9D1KEF5"/>